<dbReference type="RefSeq" id="WP_305503797.1">
    <property type="nucleotide sequence ID" value="NZ_CP131913.1"/>
</dbReference>
<organism evidence="15 16">
    <name type="scientific">Halomonas alkalicola</name>
    <dbReference type="NCBI Taxonomy" id="1930622"/>
    <lineage>
        <taxon>Bacteria</taxon>
        <taxon>Pseudomonadati</taxon>
        <taxon>Pseudomonadota</taxon>
        <taxon>Gammaproteobacteria</taxon>
        <taxon>Oceanospirillales</taxon>
        <taxon>Halomonadaceae</taxon>
        <taxon>Halomonas</taxon>
    </lineage>
</organism>
<evidence type="ECO:0000313" key="16">
    <source>
        <dbReference type="Proteomes" id="UP001235344"/>
    </source>
</evidence>
<evidence type="ECO:0000256" key="11">
    <source>
        <dbReference type="ARBA" id="ARBA00022989"/>
    </source>
</evidence>
<evidence type="ECO:0000256" key="4">
    <source>
        <dbReference type="ARBA" id="ARBA00022519"/>
    </source>
</evidence>
<evidence type="ECO:0000256" key="2">
    <source>
        <dbReference type="ARBA" id="ARBA00009670"/>
    </source>
</evidence>
<keyword evidence="8 13" id="KW-0547">Nucleotide-binding</keyword>
<keyword evidence="5 13" id="KW-0808">Transferase</keyword>
<evidence type="ECO:0000256" key="6">
    <source>
        <dbReference type="ARBA" id="ARBA00022688"/>
    </source>
</evidence>
<keyword evidence="7 13" id="KW-0812">Transmembrane</keyword>
<dbReference type="CDD" id="cd13972">
    <property type="entry name" value="UbiB"/>
    <property type="match status" value="1"/>
</dbReference>
<keyword evidence="16" id="KW-1185">Reference proteome</keyword>
<evidence type="ECO:0000256" key="9">
    <source>
        <dbReference type="ARBA" id="ARBA00022777"/>
    </source>
</evidence>
<gene>
    <name evidence="13 15" type="primary">ubiB</name>
    <name evidence="15" type="ORF">B6N23_12370</name>
</gene>
<evidence type="ECO:0000313" key="15">
    <source>
        <dbReference type="EMBL" id="WLI74961.1"/>
    </source>
</evidence>
<reference evidence="15 16" key="1">
    <citation type="submission" date="2023-08" db="EMBL/GenBank/DDBJ databases">
        <title>Transcriptome Analysis of Halomonas alkalicola CICC 11012s to Identify the Genes Involved in Alkaline Tolerances.</title>
        <authorList>
            <person name="Zhai L."/>
        </authorList>
    </citation>
    <scope>NUCLEOTIDE SEQUENCE [LARGE SCALE GENOMIC DNA]</scope>
    <source>
        <strain evidence="15 16">CICC 11012s</strain>
    </source>
</reference>
<name>A0ABY9H901_9GAMM</name>
<dbReference type="InterPro" id="IPR011009">
    <property type="entry name" value="Kinase-like_dom_sf"/>
</dbReference>
<dbReference type="EC" id="2.7.-.-" evidence="13"/>
<evidence type="ECO:0000256" key="8">
    <source>
        <dbReference type="ARBA" id="ARBA00022741"/>
    </source>
</evidence>
<dbReference type="Pfam" id="PF03109">
    <property type="entry name" value="ABC1"/>
    <property type="match status" value="1"/>
</dbReference>
<evidence type="ECO:0000256" key="1">
    <source>
        <dbReference type="ARBA" id="ARBA00005020"/>
    </source>
</evidence>
<dbReference type="InterPro" id="IPR010232">
    <property type="entry name" value="UbiB"/>
</dbReference>
<keyword evidence="3 13" id="KW-1003">Cell membrane</keyword>
<dbReference type="InterPro" id="IPR004147">
    <property type="entry name" value="ABC1_dom"/>
</dbReference>
<comment type="similarity">
    <text evidence="13">Belongs to the ABC1 family. UbiB subfamily.</text>
</comment>
<comment type="similarity">
    <text evidence="2">Belongs to the protein kinase superfamily. ADCK protein kinase family.</text>
</comment>
<dbReference type="NCBIfam" id="TIGR01982">
    <property type="entry name" value="UbiB"/>
    <property type="match status" value="1"/>
</dbReference>
<keyword evidence="11 13" id="KW-1133">Transmembrane helix</keyword>
<accession>A0ABY9H901</accession>
<evidence type="ECO:0000259" key="14">
    <source>
        <dbReference type="Pfam" id="PF03109"/>
    </source>
</evidence>
<dbReference type="PANTHER" id="PTHR10566">
    <property type="entry name" value="CHAPERONE-ACTIVITY OF BC1 COMPLEX CABC1 -RELATED"/>
    <property type="match status" value="1"/>
</dbReference>
<dbReference type="HAMAP" id="MF_00414">
    <property type="entry name" value="UbiB"/>
    <property type="match status" value="1"/>
</dbReference>
<keyword evidence="10 13" id="KW-0067">ATP-binding</keyword>
<feature type="domain" description="ABC1 atypical kinase-like" evidence="14">
    <location>
        <begin position="88"/>
        <end position="336"/>
    </location>
</feature>
<evidence type="ECO:0000256" key="5">
    <source>
        <dbReference type="ARBA" id="ARBA00022679"/>
    </source>
</evidence>
<feature type="binding site" evidence="13">
    <location>
        <begin position="125"/>
        <end position="133"/>
    </location>
    <ligand>
        <name>ATP</name>
        <dbReference type="ChEBI" id="CHEBI:30616"/>
    </ligand>
</feature>
<evidence type="ECO:0000256" key="7">
    <source>
        <dbReference type="ARBA" id="ARBA00022692"/>
    </source>
</evidence>
<dbReference type="Proteomes" id="UP001235344">
    <property type="component" value="Chromosome"/>
</dbReference>
<keyword evidence="12 13" id="KW-0472">Membrane</keyword>
<evidence type="ECO:0000256" key="12">
    <source>
        <dbReference type="ARBA" id="ARBA00023136"/>
    </source>
</evidence>
<evidence type="ECO:0000256" key="13">
    <source>
        <dbReference type="HAMAP-Rule" id="MF_00414"/>
    </source>
</evidence>
<keyword evidence="15" id="KW-0830">Ubiquinone</keyword>
<comment type="pathway">
    <text evidence="1 13">Cofactor biosynthesis; ubiquinone biosynthesis [regulation].</text>
</comment>
<keyword evidence="6 13" id="KW-0831">Ubiquinone biosynthesis</keyword>
<dbReference type="InterPro" id="IPR050154">
    <property type="entry name" value="UbiB_kinase"/>
</dbReference>
<proteinExistence type="inferred from homology"/>
<dbReference type="NCBIfam" id="NF003404">
    <property type="entry name" value="PRK04750.1"/>
    <property type="match status" value="1"/>
</dbReference>
<sequence length="540" mass="61754">MLLRLLRILWVITRYRLDTLIPLERLPWALRTLFRLSPLRLVPIGERSRGARLRLALESLGPIFVKFGQVLSTRRDLLPADIADEMKRLQDQVPPFPGDQALAVVEEQLGMTVALAFARFDAEPLASASIAQVHGARLHSGEEVVVKIIRPGIDRVMRQDMALMYRFARLLTLVPEARGLRPVEVVRDYEATLFDELDLHKEAANTSQLKRNFKNSPLLYVPAIHWELTRQRVMVQERIYGVPVADIAALEAQETDLKRLAERGVEIFFTQVFRDNFFHADMHPGNIFVAREHPHDPQYIAIDCGIVGSLTREDQDYLARNLLAFFHQDYYEVAALHIESGWVGENTRANEFAAAIRTVCEPILEKPLKDISFGQVLLGLFQTARRFDMEVQPQLVLLQKTLLNIEGLGRQLYPDLDLWKTAKPFLEQWMKERAGTRGFWESLKRQAPELTRQLPELPVLAHQALSQMDQEKRQRRRQGEALGGIRQQLIREGRRGRRLRLGLLLVALALAWQPLSQWAAGQPWPALAAAVLGLALLAWH</sequence>
<feature type="active site" description="Proton acceptor" evidence="13">
    <location>
        <position position="281"/>
    </location>
</feature>
<keyword evidence="4" id="KW-0997">Cell inner membrane</keyword>
<keyword evidence="9 13" id="KW-0418">Kinase</keyword>
<dbReference type="EMBL" id="CP131913">
    <property type="protein sequence ID" value="WLI74961.1"/>
    <property type="molecule type" value="Genomic_DNA"/>
</dbReference>
<evidence type="ECO:0000256" key="10">
    <source>
        <dbReference type="ARBA" id="ARBA00022840"/>
    </source>
</evidence>
<protein>
    <recommendedName>
        <fullName evidence="13">Probable protein kinase UbiB</fullName>
        <ecNumber evidence="13">2.7.-.-</ecNumber>
    </recommendedName>
    <alternativeName>
        <fullName evidence="13">Ubiquinone biosynthesis protein UbiB</fullName>
    </alternativeName>
</protein>
<dbReference type="SUPFAM" id="SSF56112">
    <property type="entry name" value="Protein kinase-like (PK-like)"/>
    <property type="match status" value="1"/>
</dbReference>
<dbReference type="InterPro" id="IPR045308">
    <property type="entry name" value="UbiB_bact"/>
</dbReference>
<evidence type="ECO:0000256" key="3">
    <source>
        <dbReference type="ARBA" id="ARBA00022475"/>
    </source>
</evidence>
<dbReference type="PANTHER" id="PTHR10566:SF113">
    <property type="entry name" value="PROTEIN ACTIVITY OF BC1 COMPLEX KINASE 7, CHLOROPLASTIC"/>
    <property type="match status" value="1"/>
</dbReference>
<comment type="function">
    <text evidence="13">Is probably a protein kinase regulator of UbiI activity which is involved in aerobic coenzyme Q (ubiquinone) biosynthesis.</text>
</comment>
<feature type="binding site" evidence="13">
    <location>
        <position position="147"/>
    </location>
    <ligand>
        <name>ATP</name>
        <dbReference type="ChEBI" id="CHEBI:30616"/>
    </ligand>
</feature>